<keyword evidence="2" id="KW-0732">Signal</keyword>
<dbReference type="Gene3D" id="3.40.50.1820">
    <property type="entry name" value="alpha/beta hydrolase"/>
    <property type="match status" value="1"/>
</dbReference>
<dbReference type="PROSITE" id="PS00941">
    <property type="entry name" value="CARBOXYLESTERASE_B_2"/>
    <property type="match status" value="1"/>
</dbReference>
<protein>
    <submittedName>
        <fullName evidence="5">COesterase domain-containing protein</fullName>
    </submittedName>
</protein>
<organism evidence="5 6">
    <name type="scientific">Rhodnius prolixus</name>
    <name type="common">Triatomid bug</name>
    <dbReference type="NCBI Taxonomy" id="13249"/>
    <lineage>
        <taxon>Eukaryota</taxon>
        <taxon>Metazoa</taxon>
        <taxon>Ecdysozoa</taxon>
        <taxon>Arthropoda</taxon>
        <taxon>Hexapoda</taxon>
        <taxon>Insecta</taxon>
        <taxon>Pterygota</taxon>
        <taxon>Neoptera</taxon>
        <taxon>Paraneoptera</taxon>
        <taxon>Hemiptera</taxon>
        <taxon>Heteroptera</taxon>
        <taxon>Panheteroptera</taxon>
        <taxon>Cimicomorpha</taxon>
        <taxon>Reduviidae</taxon>
        <taxon>Triatominae</taxon>
        <taxon>Rhodnius</taxon>
    </lineage>
</organism>
<dbReference type="Pfam" id="PF00135">
    <property type="entry name" value="COesterase"/>
    <property type="match status" value="1"/>
</dbReference>
<evidence type="ECO:0000256" key="3">
    <source>
        <dbReference type="ARBA" id="ARBA00023180"/>
    </source>
</evidence>
<dbReference type="EMBL" id="ACPB03019978">
    <property type="status" value="NOT_ANNOTATED_CDS"/>
    <property type="molecule type" value="Genomic_DNA"/>
</dbReference>
<feature type="domain" description="Carboxylesterase type B" evidence="4">
    <location>
        <begin position="144"/>
        <end position="287"/>
    </location>
</feature>
<evidence type="ECO:0000259" key="4">
    <source>
        <dbReference type="Pfam" id="PF00135"/>
    </source>
</evidence>
<keyword evidence="3" id="KW-0325">Glycoprotein</keyword>
<sequence length="305" mass="34809">MSAIGALEVLLTHDPFILRKEKKNIMSKLINKFLSEDIDKELISRYNVLYRHVPNLENNEMYLDLGCNVIKLKVIIQIRLCRIKLYLNGSTDIYDLPTNFHAPKEILFEKLLTINSKDEILPKIYDDPKKMSRGRAAYLRRLLPYLRNQSEDCLYLNIYAPDKDRITPARKLELSTIVEVVEFYNCYPMELASLPVMVFIHGESFSWNSGNPYDGSVIASYADVIVVTINFRLGIFGFLKQSLIPGPKSISNLGLMDQVAALKWIKDNIAKFGGDPTLVTLFGHHTGMFANTTLIQRLLCDNGKN</sequence>
<dbReference type="InterPro" id="IPR002018">
    <property type="entry name" value="CarbesteraseB"/>
</dbReference>
<dbReference type="AlphaFoldDB" id="T1HQB1"/>
<evidence type="ECO:0000313" key="6">
    <source>
        <dbReference type="Proteomes" id="UP000015103"/>
    </source>
</evidence>
<keyword evidence="6" id="KW-1185">Reference proteome</keyword>
<dbReference type="InterPro" id="IPR019819">
    <property type="entry name" value="Carboxylesterase_B_CS"/>
</dbReference>
<dbReference type="VEuPathDB" id="VectorBase:RPRC006235"/>
<evidence type="ECO:0000256" key="1">
    <source>
        <dbReference type="ARBA" id="ARBA00005964"/>
    </source>
</evidence>
<dbReference type="EnsemblMetazoa" id="RPRC006235-RA">
    <property type="protein sequence ID" value="RPRC006235-PA"/>
    <property type="gene ID" value="RPRC006235"/>
</dbReference>
<reference evidence="5" key="1">
    <citation type="submission" date="2015-05" db="UniProtKB">
        <authorList>
            <consortium name="EnsemblMetazoa"/>
        </authorList>
    </citation>
    <scope>IDENTIFICATION</scope>
</reference>
<dbReference type="SUPFAM" id="SSF53474">
    <property type="entry name" value="alpha/beta-Hydrolases"/>
    <property type="match status" value="1"/>
</dbReference>
<accession>T1HQB1</accession>
<dbReference type="PANTHER" id="PTHR43903">
    <property type="entry name" value="NEUROLIGIN"/>
    <property type="match status" value="1"/>
</dbReference>
<dbReference type="InterPro" id="IPR051093">
    <property type="entry name" value="Neuroligin/BSAL"/>
</dbReference>
<dbReference type="InParanoid" id="T1HQB1"/>
<dbReference type="EMBL" id="ACPB03019979">
    <property type="status" value="NOT_ANNOTATED_CDS"/>
    <property type="molecule type" value="Genomic_DNA"/>
</dbReference>
<dbReference type="eggNOG" id="KOG1516">
    <property type="taxonomic scope" value="Eukaryota"/>
</dbReference>
<evidence type="ECO:0000256" key="2">
    <source>
        <dbReference type="ARBA" id="ARBA00022729"/>
    </source>
</evidence>
<proteinExistence type="inferred from homology"/>
<dbReference type="InterPro" id="IPR029058">
    <property type="entry name" value="AB_hydrolase_fold"/>
</dbReference>
<comment type="similarity">
    <text evidence="1">Belongs to the type-B carboxylesterase/lipase family.</text>
</comment>
<dbReference type="HOGENOM" id="CLU_913126_0_0_1"/>
<evidence type="ECO:0000313" key="5">
    <source>
        <dbReference type="EnsemblMetazoa" id="RPRC006235-PA"/>
    </source>
</evidence>
<dbReference type="Proteomes" id="UP000015103">
    <property type="component" value="Unassembled WGS sequence"/>
</dbReference>
<dbReference type="STRING" id="13249.T1HQB1"/>
<name>T1HQB1_RHOPR</name>